<comment type="caution">
    <text evidence="3">The sequence shown here is derived from an EMBL/GenBank/DDBJ whole genome shotgun (WGS) entry which is preliminary data.</text>
</comment>
<organism evidence="3 4">
    <name type="scientific">Colletotrichum spaethianum</name>
    <dbReference type="NCBI Taxonomy" id="700344"/>
    <lineage>
        <taxon>Eukaryota</taxon>
        <taxon>Fungi</taxon>
        <taxon>Dikarya</taxon>
        <taxon>Ascomycota</taxon>
        <taxon>Pezizomycotina</taxon>
        <taxon>Sordariomycetes</taxon>
        <taxon>Hypocreomycetidae</taxon>
        <taxon>Glomerellales</taxon>
        <taxon>Glomerellaceae</taxon>
        <taxon>Colletotrichum</taxon>
        <taxon>Colletotrichum spaethianum species complex</taxon>
    </lineage>
</organism>
<name>A0AA37USW0_9PEZI</name>
<accession>A0AA37USW0</accession>
<evidence type="ECO:0000256" key="1">
    <source>
        <dbReference type="SAM" id="MobiDB-lite"/>
    </source>
</evidence>
<keyword evidence="2" id="KW-0732">Signal</keyword>
<dbReference type="Proteomes" id="UP001055115">
    <property type="component" value="Unassembled WGS sequence"/>
</dbReference>
<evidence type="ECO:0000256" key="2">
    <source>
        <dbReference type="SAM" id="SignalP"/>
    </source>
</evidence>
<dbReference type="EMBL" id="BQXU01000039">
    <property type="protein sequence ID" value="GKT50658.1"/>
    <property type="molecule type" value="Genomic_DNA"/>
</dbReference>
<reference evidence="3 4" key="1">
    <citation type="submission" date="2022-03" db="EMBL/GenBank/DDBJ databases">
        <title>Genome data of Colletotrichum spp.</title>
        <authorList>
            <person name="Utami Y.D."/>
            <person name="Hiruma K."/>
        </authorList>
    </citation>
    <scope>NUCLEOTIDE SEQUENCE [LARGE SCALE GENOMIC DNA]</scope>
    <source>
        <strain evidence="3 4">MAFF 239500</strain>
    </source>
</reference>
<dbReference type="GeneID" id="73331641"/>
<feature type="compositionally biased region" description="Pro residues" evidence="1">
    <location>
        <begin position="222"/>
        <end position="232"/>
    </location>
</feature>
<gene>
    <name evidence="3" type="ORF">ColSpa_10839</name>
</gene>
<keyword evidence="4" id="KW-1185">Reference proteome</keyword>
<dbReference type="AlphaFoldDB" id="A0AA37USW0"/>
<feature type="signal peptide" evidence="2">
    <location>
        <begin position="1"/>
        <end position="21"/>
    </location>
</feature>
<feature type="region of interest" description="Disordered" evidence="1">
    <location>
        <begin position="217"/>
        <end position="241"/>
    </location>
</feature>
<proteinExistence type="predicted"/>
<evidence type="ECO:0000313" key="4">
    <source>
        <dbReference type="Proteomes" id="UP001055115"/>
    </source>
</evidence>
<protein>
    <submittedName>
        <fullName evidence="3">Uncharacterized protein</fullName>
    </submittedName>
</protein>
<evidence type="ECO:0000313" key="3">
    <source>
        <dbReference type="EMBL" id="GKT50658.1"/>
    </source>
</evidence>
<feature type="chain" id="PRO_5041270268" evidence="2">
    <location>
        <begin position="22"/>
        <end position="280"/>
    </location>
</feature>
<dbReference type="RefSeq" id="XP_049133008.1">
    <property type="nucleotide sequence ID" value="XM_049277051.1"/>
</dbReference>
<sequence length="280" mass="28477">MVSPTFIRLVAGAVILAGVNGQVDTTTTSDISVTAVNPTDTTVTAVVPVPTILPITTSPVIAPPASVTTTTCNFNGTCRVITLPPAVSIPSSVTTLSTCNNRGACGPATTLTYPAPPAVTTLTRCNFSGSCSAVTRTNTGPIFTNRTTTIRPSTIWPSTICSGTACRITVSTGVSTIIRPITPTLTAPRNSTLITRPSVPISLPVISSRLIISSSRSATAPQLPPSNPPSNVPLPSNTTRPATTTPSVVVVAGEPALKAVNVIPLMSVLGAVAIGVVLFL</sequence>